<sequence>MRLLLAALALIAHQASAGTASVLASLDQLKWQSRIIAINASTNGHSANPGNIESYKSTLKAYKSLIEDRDIVWLVVTSDAITSNFPGSVTGNVRTEIQALTTTDGTSVVLIGKDGTVKDKSNTLDLESLFGLIDTMPMRINEMQSKR</sequence>
<reference evidence="5" key="1">
    <citation type="journal article" date="2019" name="Int. J. Syst. Evol. Microbiol.">
        <title>The Global Catalogue of Microorganisms (GCM) 10K type strain sequencing project: providing services to taxonomists for standard genome sequencing and annotation.</title>
        <authorList>
            <consortium name="The Broad Institute Genomics Platform"/>
            <consortium name="The Broad Institute Genome Sequencing Center for Infectious Disease"/>
            <person name="Wu L."/>
            <person name="Ma J."/>
        </authorList>
    </citation>
    <scope>NUCLEOTIDE SEQUENCE [LARGE SCALE GENOMIC DNA]</scope>
    <source>
        <strain evidence="5">JCM 19134</strain>
    </source>
</reference>
<keyword evidence="1 2" id="KW-0732">Signal</keyword>
<feature type="domain" description="DUF4174" evidence="3">
    <location>
        <begin position="26"/>
        <end position="142"/>
    </location>
</feature>
<accession>A0AAV3U475</accession>
<evidence type="ECO:0000313" key="5">
    <source>
        <dbReference type="Proteomes" id="UP001409585"/>
    </source>
</evidence>
<evidence type="ECO:0000259" key="3">
    <source>
        <dbReference type="Pfam" id="PF13778"/>
    </source>
</evidence>
<evidence type="ECO:0000256" key="1">
    <source>
        <dbReference type="ARBA" id="ARBA00022729"/>
    </source>
</evidence>
<gene>
    <name evidence="4" type="ORF">GCM10025791_29420</name>
</gene>
<name>A0AAV3U475_9ALTE</name>
<dbReference type="RefSeq" id="WP_345423774.1">
    <property type="nucleotide sequence ID" value="NZ_AP031496.1"/>
</dbReference>
<dbReference type="InterPro" id="IPR025232">
    <property type="entry name" value="DUF4174"/>
</dbReference>
<dbReference type="EMBL" id="BAABLX010000027">
    <property type="protein sequence ID" value="GAA4947749.1"/>
    <property type="molecule type" value="Genomic_DNA"/>
</dbReference>
<keyword evidence="5" id="KW-1185">Reference proteome</keyword>
<comment type="caution">
    <text evidence="4">The sequence shown here is derived from an EMBL/GenBank/DDBJ whole genome shotgun (WGS) entry which is preliminary data.</text>
</comment>
<feature type="signal peptide" evidence="2">
    <location>
        <begin position="1"/>
        <end position="17"/>
    </location>
</feature>
<evidence type="ECO:0000256" key="2">
    <source>
        <dbReference type="SAM" id="SignalP"/>
    </source>
</evidence>
<proteinExistence type="predicted"/>
<dbReference type="Pfam" id="PF13778">
    <property type="entry name" value="DUF4174"/>
    <property type="match status" value="1"/>
</dbReference>
<protein>
    <recommendedName>
        <fullName evidence="3">DUF4174 domain-containing protein</fullName>
    </recommendedName>
</protein>
<dbReference type="Proteomes" id="UP001409585">
    <property type="component" value="Unassembled WGS sequence"/>
</dbReference>
<evidence type="ECO:0000313" key="4">
    <source>
        <dbReference type="EMBL" id="GAA4947749.1"/>
    </source>
</evidence>
<dbReference type="AlphaFoldDB" id="A0AAV3U475"/>
<feature type="chain" id="PRO_5043528462" description="DUF4174 domain-containing protein" evidence="2">
    <location>
        <begin position="18"/>
        <end position="147"/>
    </location>
</feature>
<organism evidence="4 5">
    <name type="scientific">Halioxenophilus aromaticivorans</name>
    <dbReference type="NCBI Taxonomy" id="1306992"/>
    <lineage>
        <taxon>Bacteria</taxon>
        <taxon>Pseudomonadati</taxon>
        <taxon>Pseudomonadota</taxon>
        <taxon>Gammaproteobacteria</taxon>
        <taxon>Alteromonadales</taxon>
        <taxon>Alteromonadaceae</taxon>
        <taxon>Halioxenophilus</taxon>
    </lineage>
</organism>